<feature type="non-terminal residue" evidence="1">
    <location>
        <position position="1"/>
    </location>
</feature>
<name>A0A9X9Q955_GULGU</name>
<organism evidence="1 2">
    <name type="scientific">Gulo gulo</name>
    <name type="common">Wolverine</name>
    <name type="synonym">Gluton</name>
    <dbReference type="NCBI Taxonomy" id="48420"/>
    <lineage>
        <taxon>Eukaryota</taxon>
        <taxon>Metazoa</taxon>
        <taxon>Chordata</taxon>
        <taxon>Craniata</taxon>
        <taxon>Vertebrata</taxon>
        <taxon>Euteleostomi</taxon>
        <taxon>Mammalia</taxon>
        <taxon>Eutheria</taxon>
        <taxon>Laurasiatheria</taxon>
        <taxon>Carnivora</taxon>
        <taxon>Caniformia</taxon>
        <taxon>Musteloidea</taxon>
        <taxon>Mustelidae</taxon>
        <taxon>Guloninae</taxon>
        <taxon>Gulo</taxon>
    </lineage>
</organism>
<keyword evidence="2" id="KW-1185">Reference proteome</keyword>
<proteinExistence type="predicted"/>
<evidence type="ECO:0000313" key="1">
    <source>
        <dbReference type="EMBL" id="VCX40289.1"/>
    </source>
</evidence>
<comment type="caution">
    <text evidence="1">The sequence shown here is derived from an EMBL/GenBank/DDBJ whole genome shotgun (WGS) entry which is preliminary data.</text>
</comment>
<dbReference type="EMBL" id="CYRY02045028">
    <property type="protein sequence ID" value="VCX40289.1"/>
    <property type="molecule type" value="Genomic_DNA"/>
</dbReference>
<accession>A0A9X9Q955</accession>
<protein>
    <submittedName>
        <fullName evidence="1">Uncharacterized protein</fullName>
    </submittedName>
</protein>
<gene>
    <name evidence="1" type="ORF">BN2614_LOCUS3</name>
</gene>
<dbReference type="AlphaFoldDB" id="A0A9X9Q955"/>
<sequence>GLGSCPPHAPVSVHRVSVPACADPATLCVCISRNNSQTHLHPEQWFQFWKLLHLLVPAESREPSPVSPVLLLRLNYRAGTWDPQPLLWLQRHLGQSRASAHLWAAL</sequence>
<dbReference type="Proteomes" id="UP000269945">
    <property type="component" value="Unassembled WGS sequence"/>
</dbReference>
<evidence type="ECO:0000313" key="2">
    <source>
        <dbReference type="Proteomes" id="UP000269945"/>
    </source>
</evidence>
<feature type="non-terminal residue" evidence="1">
    <location>
        <position position="106"/>
    </location>
</feature>
<reference evidence="1 2" key="1">
    <citation type="submission" date="2018-10" db="EMBL/GenBank/DDBJ databases">
        <authorList>
            <person name="Ekblom R."/>
            <person name="Jareborg N."/>
        </authorList>
    </citation>
    <scope>NUCLEOTIDE SEQUENCE [LARGE SCALE GENOMIC DNA]</scope>
    <source>
        <tissue evidence="1">Muscle</tissue>
    </source>
</reference>